<dbReference type="GeneTree" id="ENSGT00940000169819"/>
<proteinExistence type="predicted"/>
<evidence type="ECO:0000256" key="1">
    <source>
        <dbReference type="SAM" id="MobiDB-lite"/>
    </source>
</evidence>
<reference evidence="2" key="2">
    <citation type="submission" date="2025-08" db="UniProtKB">
        <authorList>
            <consortium name="Ensembl"/>
        </authorList>
    </citation>
    <scope>IDENTIFICATION</scope>
</reference>
<dbReference type="Proteomes" id="UP000694397">
    <property type="component" value="Chromosome 18"/>
</dbReference>
<evidence type="ECO:0000313" key="3">
    <source>
        <dbReference type="Proteomes" id="UP000694397"/>
    </source>
</evidence>
<accession>A0A8C9RAW4</accession>
<dbReference type="Ensembl" id="ENSSFOT00015010248.2">
    <property type="protein sequence ID" value="ENSSFOP00015010110.2"/>
    <property type="gene ID" value="ENSSFOG00015006571.2"/>
</dbReference>
<sequence length="66" mass="7216">GRRGQRGQHKLFQSQQKNARRQAEAKKRKGHNQKVAAKAAPVRTCSVCRVSDTSAQTSARVLVGTS</sequence>
<feature type="region of interest" description="Disordered" evidence="1">
    <location>
        <begin position="1"/>
        <end position="42"/>
    </location>
</feature>
<reference evidence="2 3" key="1">
    <citation type="submission" date="2019-04" db="EMBL/GenBank/DDBJ databases">
        <authorList>
            <consortium name="Wellcome Sanger Institute Data Sharing"/>
        </authorList>
    </citation>
    <scope>NUCLEOTIDE SEQUENCE [LARGE SCALE GENOMIC DNA]</scope>
</reference>
<dbReference type="OrthoDB" id="73348at2759"/>
<reference evidence="2" key="3">
    <citation type="submission" date="2025-09" db="UniProtKB">
        <authorList>
            <consortium name="Ensembl"/>
        </authorList>
    </citation>
    <scope>IDENTIFICATION</scope>
</reference>
<protein>
    <recommendedName>
        <fullName evidence="4">Small EDRK-rich factor-like N-terminal domain-containing protein</fullName>
    </recommendedName>
</protein>
<name>A0A8C9RAW4_SCLFO</name>
<organism evidence="2 3">
    <name type="scientific">Scleropages formosus</name>
    <name type="common">Asian bonytongue</name>
    <name type="synonym">Osteoglossum formosum</name>
    <dbReference type="NCBI Taxonomy" id="113540"/>
    <lineage>
        <taxon>Eukaryota</taxon>
        <taxon>Metazoa</taxon>
        <taxon>Chordata</taxon>
        <taxon>Craniata</taxon>
        <taxon>Vertebrata</taxon>
        <taxon>Euteleostomi</taxon>
        <taxon>Actinopterygii</taxon>
        <taxon>Neopterygii</taxon>
        <taxon>Teleostei</taxon>
        <taxon>Osteoglossocephala</taxon>
        <taxon>Osteoglossomorpha</taxon>
        <taxon>Osteoglossiformes</taxon>
        <taxon>Osteoglossidae</taxon>
        <taxon>Scleropages</taxon>
    </lineage>
</organism>
<dbReference type="AlphaFoldDB" id="A0A8C9RAW4"/>
<keyword evidence="3" id="KW-1185">Reference proteome</keyword>
<evidence type="ECO:0000313" key="2">
    <source>
        <dbReference type="Ensembl" id="ENSSFOP00015010110.2"/>
    </source>
</evidence>
<dbReference type="SUPFAM" id="SSF118359">
    <property type="entry name" value="Expressed protein At2g23090/F21P24.15"/>
    <property type="match status" value="1"/>
</dbReference>
<evidence type="ECO:0008006" key="4">
    <source>
        <dbReference type="Google" id="ProtNLM"/>
    </source>
</evidence>